<dbReference type="STRING" id="77166.U4U0U2"/>
<feature type="region of interest" description="Disordered" evidence="2">
    <location>
        <begin position="1"/>
        <end position="61"/>
    </location>
</feature>
<dbReference type="EMBL" id="KB631957">
    <property type="protein sequence ID" value="ERL87479.1"/>
    <property type="molecule type" value="Genomic_DNA"/>
</dbReference>
<keyword evidence="1" id="KW-0175">Coiled coil</keyword>
<dbReference type="InterPro" id="IPR050540">
    <property type="entry name" value="F-actin_Monoox_Mical"/>
</dbReference>
<proteinExistence type="predicted"/>
<organism evidence="4 5">
    <name type="scientific">Dendroctonus ponderosae</name>
    <name type="common">Mountain pine beetle</name>
    <dbReference type="NCBI Taxonomy" id="77166"/>
    <lineage>
        <taxon>Eukaryota</taxon>
        <taxon>Metazoa</taxon>
        <taxon>Ecdysozoa</taxon>
        <taxon>Arthropoda</taxon>
        <taxon>Hexapoda</taxon>
        <taxon>Insecta</taxon>
        <taxon>Pterygota</taxon>
        <taxon>Neoptera</taxon>
        <taxon>Endopterygota</taxon>
        <taxon>Coleoptera</taxon>
        <taxon>Polyphaga</taxon>
        <taxon>Cucujiformia</taxon>
        <taxon>Curculionidae</taxon>
        <taxon>Scolytinae</taxon>
        <taxon>Dendroctonus</taxon>
    </lineage>
</organism>
<dbReference type="InterPro" id="IPR022735">
    <property type="entry name" value="bMERB_dom"/>
</dbReference>
<accession>U4U0U2</accession>
<evidence type="ECO:0000256" key="2">
    <source>
        <dbReference type="SAM" id="MobiDB-lite"/>
    </source>
</evidence>
<feature type="coiled-coil region" evidence="1">
    <location>
        <begin position="120"/>
        <end position="147"/>
    </location>
</feature>
<evidence type="ECO:0000313" key="4">
    <source>
        <dbReference type="EMBL" id="ERL87479.1"/>
    </source>
</evidence>
<sequence>MSDPNLLDTSASKSKKKSKDRERRKSITKLIAGIFSKKSPSGTGSKGLFAKLSPKSKDKSKLLRYSGPIGECGCLHSGQEERQSATSFQASSTQTVTNRRNFQAERSITFPTVKRRHRMAQEIQRKLEETEVKTRELEQRGVEIEKALRGEDGGVNVKDESDLLQEWFDLMRDRTELRRYEKELMVRAQEVELEDRHSRLQLELRERIGIKEHKTEEDLKSEQSIINEMMDIVAKRDALIAVLEADRLRYSHEDKDLEEQMLAKGLMLTPIEKTTPDK</sequence>
<evidence type="ECO:0000259" key="3">
    <source>
        <dbReference type="PROSITE" id="PS51848"/>
    </source>
</evidence>
<feature type="compositionally biased region" description="Low complexity" evidence="2">
    <location>
        <begin position="36"/>
        <end position="53"/>
    </location>
</feature>
<gene>
    <name evidence="4" type="ORF">D910_04871</name>
</gene>
<feature type="domain" description="BMERB" evidence="3">
    <location>
        <begin position="110"/>
        <end position="259"/>
    </location>
</feature>
<evidence type="ECO:0000256" key="1">
    <source>
        <dbReference type="SAM" id="Coils"/>
    </source>
</evidence>
<protein>
    <recommendedName>
        <fullName evidence="3">BMERB domain-containing protein</fullName>
    </recommendedName>
</protein>
<dbReference type="PANTHER" id="PTHR23167:SF54">
    <property type="entry name" value="[F-ACTIN]-MONOOXYGENASE MICAL"/>
    <property type="match status" value="1"/>
</dbReference>
<reference evidence="4 5" key="1">
    <citation type="journal article" date="2013" name="Genome Biol.">
        <title>Draft genome of the mountain pine beetle, Dendroctonus ponderosae Hopkins, a major forest pest.</title>
        <authorList>
            <person name="Keeling C.I."/>
            <person name="Yuen M.M."/>
            <person name="Liao N.Y."/>
            <person name="Docking T.R."/>
            <person name="Chan S.K."/>
            <person name="Taylor G.A."/>
            <person name="Palmquist D.L."/>
            <person name="Jackman S.D."/>
            <person name="Nguyen A."/>
            <person name="Li M."/>
            <person name="Henderson H."/>
            <person name="Janes J.K."/>
            <person name="Zhao Y."/>
            <person name="Pandoh P."/>
            <person name="Moore R."/>
            <person name="Sperling F.A."/>
            <person name="Huber D.P."/>
            <person name="Birol I."/>
            <person name="Jones S.J."/>
            <person name="Bohlmann J."/>
        </authorList>
    </citation>
    <scope>NUCLEOTIDE SEQUENCE</scope>
</reference>
<dbReference type="OrthoDB" id="20799at2759"/>
<dbReference type="PROSITE" id="PS51848">
    <property type="entry name" value="BMERB"/>
    <property type="match status" value="1"/>
</dbReference>
<evidence type="ECO:0000313" key="5">
    <source>
        <dbReference type="Proteomes" id="UP000030742"/>
    </source>
</evidence>
<dbReference type="SMART" id="SM01203">
    <property type="entry name" value="DUF3585"/>
    <property type="match status" value="1"/>
</dbReference>
<dbReference type="PANTHER" id="PTHR23167">
    <property type="entry name" value="CALPONIN HOMOLOGY DOMAIN-CONTAINING PROTEIN DDB_G0272472-RELATED"/>
    <property type="match status" value="1"/>
</dbReference>
<dbReference type="AlphaFoldDB" id="U4U0U2"/>
<name>U4U0U2_DENPD</name>
<dbReference type="Proteomes" id="UP000030742">
    <property type="component" value="Unassembled WGS sequence"/>
</dbReference>
<dbReference type="Pfam" id="PF12130">
    <property type="entry name" value="bMERB_dom"/>
    <property type="match status" value="1"/>
</dbReference>